<sequence>MSTHAPLRSRGSRGRQVLATSGLTAALVVVPGLARAEEPALPGAVPVPVAEVVEEEVADAVGGGALPGTDSTAPGGTEEPAPAPSPEVPPELGAALRQLAAALRLPDECVDGISQSVDLIVGGLIAIPAEFEALVAELRAALQGAAAGGGPEGLPDLAGQLRQILAGAAAPAVVADSSIVEGLELLAETLPACMPTLPAAPPEPPQPPAPPAPAPPAAPAPQPVAQPVVYPGYAPTGADDDGDGDAPAALAGALALLAGAGAAAYRRQWRAVRSTD</sequence>
<reference evidence="2 3" key="1">
    <citation type="journal article" date="2012" name="J. Bacteriol.">
        <title>Genome Sequence of Blastococcus saxobsidens DD2, a Stone-Inhabiting Bacterium.</title>
        <authorList>
            <person name="Chouaia B."/>
            <person name="Crotti E."/>
            <person name="Brusetti L."/>
            <person name="Daffonchio D."/>
            <person name="Essoussi I."/>
            <person name="Nouioui I."/>
            <person name="Sbissi I."/>
            <person name="Ghodhbane-Gtari F."/>
            <person name="Gtari M."/>
            <person name="Vacherie B."/>
            <person name="Barbe V."/>
            <person name="Medigue C."/>
            <person name="Gury J."/>
            <person name="Pujic P."/>
            <person name="Normand P."/>
        </authorList>
    </citation>
    <scope>NUCLEOTIDE SEQUENCE [LARGE SCALE GENOMIC DNA]</scope>
    <source>
        <strain evidence="2 3">DD2</strain>
    </source>
</reference>
<feature type="region of interest" description="Disordered" evidence="1">
    <location>
        <begin position="196"/>
        <end position="247"/>
    </location>
</feature>
<proteinExistence type="predicted"/>
<reference evidence="3" key="2">
    <citation type="submission" date="2012-02" db="EMBL/GenBank/DDBJ databases">
        <title>Complete genome sequence of Blastococcus saxobsidens strain DD2.</title>
        <authorList>
            <person name="Genoscope."/>
        </authorList>
    </citation>
    <scope>NUCLEOTIDE SEQUENCE [LARGE SCALE GENOMIC DNA]</scope>
    <source>
        <strain evidence="3">DD2</strain>
    </source>
</reference>
<accession>H6RPS0</accession>
<feature type="compositionally biased region" description="Pro residues" evidence="1">
    <location>
        <begin position="198"/>
        <end position="224"/>
    </location>
</feature>
<keyword evidence="3" id="KW-1185">Reference proteome</keyword>
<evidence type="ECO:0000313" key="3">
    <source>
        <dbReference type="Proteomes" id="UP000007517"/>
    </source>
</evidence>
<dbReference type="HOGENOM" id="CLU_1007105_0_0_11"/>
<protein>
    <submittedName>
        <fullName evidence="2">Uncharacterized protein</fullName>
    </submittedName>
</protein>
<gene>
    <name evidence="2" type="ordered locus">BLASA_0530</name>
</gene>
<evidence type="ECO:0000313" key="2">
    <source>
        <dbReference type="EMBL" id="CCG01489.1"/>
    </source>
</evidence>
<dbReference type="EMBL" id="FO117623">
    <property type="protein sequence ID" value="CCG01489.1"/>
    <property type="molecule type" value="Genomic_DNA"/>
</dbReference>
<dbReference type="AlphaFoldDB" id="H6RPS0"/>
<name>H6RPS0_BLASD</name>
<dbReference type="RefSeq" id="WP_014374405.1">
    <property type="nucleotide sequence ID" value="NC_016943.1"/>
</dbReference>
<organism evidence="2 3">
    <name type="scientific">Blastococcus saxobsidens (strain DD2)</name>
    <dbReference type="NCBI Taxonomy" id="1146883"/>
    <lineage>
        <taxon>Bacteria</taxon>
        <taxon>Bacillati</taxon>
        <taxon>Actinomycetota</taxon>
        <taxon>Actinomycetes</taxon>
        <taxon>Geodermatophilales</taxon>
        <taxon>Geodermatophilaceae</taxon>
        <taxon>Blastococcus</taxon>
    </lineage>
</organism>
<evidence type="ECO:0000256" key="1">
    <source>
        <dbReference type="SAM" id="MobiDB-lite"/>
    </source>
</evidence>
<feature type="compositionally biased region" description="Low complexity" evidence="1">
    <location>
        <begin position="225"/>
        <end position="237"/>
    </location>
</feature>
<dbReference type="KEGG" id="bsd:BLASA_0530"/>
<dbReference type="Proteomes" id="UP000007517">
    <property type="component" value="Chromosome"/>
</dbReference>
<dbReference type="STRING" id="1146883.BLASA_0530"/>
<feature type="region of interest" description="Disordered" evidence="1">
    <location>
        <begin position="59"/>
        <end position="90"/>
    </location>
</feature>